<dbReference type="Proteomes" id="UP000182124">
    <property type="component" value="Unassembled WGS sequence"/>
</dbReference>
<accession>A0A1G4VCS6</accession>
<dbReference type="EMBL" id="FMTY01000002">
    <property type="protein sequence ID" value="SCX04775.1"/>
    <property type="molecule type" value="Genomic_DNA"/>
</dbReference>
<name>A0A1G4VCS6_9FLAO</name>
<feature type="non-terminal residue" evidence="1">
    <location>
        <position position="99"/>
    </location>
</feature>
<reference evidence="1 2" key="1">
    <citation type="submission" date="2016-10" db="EMBL/GenBank/DDBJ databases">
        <authorList>
            <person name="de Groot N.N."/>
        </authorList>
    </citation>
    <scope>NUCLEOTIDE SEQUENCE [LARGE SCALE GENOMIC DNA]</scope>
    <source>
        <strain evidence="1 2">CGMCC 1.3801</strain>
    </source>
</reference>
<proteinExistence type="predicted"/>
<evidence type="ECO:0000313" key="1">
    <source>
        <dbReference type="EMBL" id="SCX04775.1"/>
    </source>
</evidence>
<evidence type="ECO:0000313" key="2">
    <source>
        <dbReference type="Proteomes" id="UP000182124"/>
    </source>
</evidence>
<sequence length="99" mass="11532">MKIIIIICAISFAMNFFAKYFFTQLNKRKGEKILNLYSHIDLKKVEVKISETRINTLTNRGGTLGYLNAIMFYSDGLLIFTQNEKYNFEEINITLPLII</sequence>
<dbReference type="AlphaFoldDB" id="A0A1G4VCS6"/>
<protein>
    <submittedName>
        <fullName evidence="1">Uncharacterized protein</fullName>
    </submittedName>
</protein>
<gene>
    <name evidence="1" type="ORF">SAMN02927925_00694</name>
</gene>
<organism evidence="1 2">
    <name type="scientific">Flavobacterium saliperosum</name>
    <dbReference type="NCBI Taxonomy" id="329186"/>
    <lineage>
        <taxon>Bacteria</taxon>
        <taxon>Pseudomonadati</taxon>
        <taxon>Bacteroidota</taxon>
        <taxon>Flavobacteriia</taxon>
        <taxon>Flavobacteriales</taxon>
        <taxon>Flavobacteriaceae</taxon>
        <taxon>Flavobacterium</taxon>
    </lineage>
</organism>
<dbReference type="RefSeq" id="WP_143000904.1">
    <property type="nucleotide sequence ID" value="NZ_FMTY01000002.1"/>
</dbReference>